<evidence type="ECO:0000256" key="1">
    <source>
        <dbReference type="SAM" id="Phobius"/>
    </source>
</evidence>
<reference evidence="2 3" key="1">
    <citation type="submission" date="2020-07" db="EMBL/GenBank/DDBJ databases">
        <title>Sequencing the genomes of 1000 actinobacteria strains.</title>
        <authorList>
            <person name="Klenk H.-P."/>
        </authorList>
    </citation>
    <scope>NUCLEOTIDE SEQUENCE [LARGE SCALE GENOMIC DNA]</scope>
    <source>
        <strain evidence="2 3">DSM 24662</strain>
    </source>
</reference>
<keyword evidence="3" id="KW-1185">Reference proteome</keyword>
<keyword evidence="1" id="KW-1133">Transmembrane helix</keyword>
<dbReference type="Proteomes" id="UP000576969">
    <property type="component" value="Unassembled WGS sequence"/>
</dbReference>
<feature type="transmembrane region" description="Helical" evidence="1">
    <location>
        <begin position="5"/>
        <end position="21"/>
    </location>
</feature>
<evidence type="ECO:0000313" key="2">
    <source>
        <dbReference type="EMBL" id="NYE18648.1"/>
    </source>
</evidence>
<dbReference type="EMBL" id="JACCBV010000001">
    <property type="protein sequence ID" value="NYE18648.1"/>
    <property type="molecule type" value="Genomic_DNA"/>
</dbReference>
<protein>
    <submittedName>
        <fullName evidence="2">Heme/copper-type cytochrome/quinol oxidase subunit 4</fullName>
    </submittedName>
</protein>
<comment type="caution">
    <text evidence="2">The sequence shown here is derived from an EMBL/GenBank/DDBJ whole genome shotgun (WGS) entry which is preliminary data.</text>
</comment>
<accession>A0A7Y9GLD6</accession>
<organism evidence="2 3">
    <name type="scientific">Microbacterium immunditiarum</name>
    <dbReference type="NCBI Taxonomy" id="337480"/>
    <lineage>
        <taxon>Bacteria</taxon>
        <taxon>Bacillati</taxon>
        <taxon>Actinomycetota</taxon>
        <taxon>Actinomycetes</taxon>
        <taxon>Micrococcales</taxon>
        <taxon>Microbacteriaceae</taxon>
        <taxon>Microbacterium</taxon>
    </lineage>
</organism>
<name>A0A7Y9GLD6_9MICO</name>
<dbReference type="AlphaFoldDB" id="A0A7Y9GLD6"/>
<keyword evidence="1" id="KW-0472">Membrane</keyword>
<dbReference type="RefSeq" id="WP_179487441.1">
    <property type="nucleotide sequence ID" value="NZ_JACCBV010000001.1"/>
</dbReference>
<proteinExistence type="predicted"/>
<gene>
    <name evidence="2" type="ORF">BJ991_000676</name>
</gene>
<keyword evidence="1" id="KW-0812">Transmembrane</keyword>
<sequence>MNILAIILIVLAIALFIWWGVVPTLNFLLWIAIILAVIAVIVFLFRYLSGRRAP</sequence>
<evidence type="ECO:0000313" key="3">
    <source>
        <dbReference type="Proteomes" id="UP000576969"/>
    </source>
</evidence>
<feature type="transmembrane region" description="Helical" evidence="1">
    <location>
        <begin position="27"/>
        <end position="48"/>
    </location>
</feature>